<dbReference type="GO" id="GO:0016852">
    <property type="term" value="F:sirohydrochlorin cobaltochelatase activity"/>
    <property type="evidence" value="ECO:0007669"/>
    <property type="project" value="UniProtKB-EC"/>
</dbReference>
<dbReference type="EMBL" id="CACRST010000009">
    <property type="protein sequence ID" value="VYS84933.1"/>
    <property type="molecule type" value="Genomic_DNA"/>
</dbReference>
<keyword evidence="2" id="KW-0170">Cobalt</keyword>
<organism evidence="3">
    <name type="scientific">Blautia glucerasea</name>
    <dbReference type="NCBI Taxonomy" id="536633"/>
    <lineage>
        <taxon>Bacteria</taxon>
        <taxon>Bacillati</taxon>
        <taxon>Bacillota</taxon>
        <taxon>Clostridia</taxon>
        <taxon>Lachnospirales</taxon>
        <taxon>Lachnospiraceae</taxon>
        <taxon>Blautia</taxon>
    </lineage>
</organism>
<sequence>MSHSQKAILVVSFGTSYEDARKATIERIEEDIRAAFPEYRIYRAWTSRMILSILKKREQLIIPNVQEAMDAMIADGVTEVIVQPTHILDGIENHIMKEEVLSYQEHFSSISFGKPLLSNPEDAKAVVHAIGKRFQDLEEHTALVLMGHGTSHQSNQVYEELGQLFKQMGYPYIFLGTVEARPSVQELIQEISNYGISCGSDASGRTSVPVKKVKLAPFMIVAGDHAHNDMAGSHPQSWASRFQDAGYEAESILKGLGSYQKIRELFIEHVQTAIENA</sequence>
<dbReference type="Gene3D" id="3.40.50.1400">
    <property type="match status" value="2"/>
</dbReference>
<keyword evidence="3" id="KW-0456">Lyase</keyword>
<dbReference type="SUPFAM" id="SSF53800">
    <property type="entry name" value="Chelatase"/>
    <property type="match status" value="1"/>
</dbReference>
<reference evidence="3" key="1">
    <citation type="submission" date="2019-11" db="EMBL/GenBank/DDBJ databases">
        <authorList>
            <person name="Feng L."/>
        </authorList>
    </citation>
    <scope>NUCLEOTIDE SEQUENCE</scope>
    <source>
        <strain evidence="3">BgluceraseaLFYP119</strain>
    </source>
</reference>
<dbReference type="InterPro" id="IPR010388">
    <property type="entry name" value="Anaerobic_Co-chelatase"/>
</dbReference>
<evidence type="ECO:0000313" key="3">
    <source>
        <dbReference type="EMBL" id="VYS84933.1"/>
    </source>
</evidence>
<accession>A0A6N2RUF0</accession>
<dbReference type="CDD" id="cd03413">
    <property type="entry name" value="CbiK_C"/>
    <property type="match status" value="1"/>
</dbReference>
<feature type="binding site" evidence="2">
    <location>
        <position position="148"/>
    </location>
    <ligand>
        <name>Co(2+)</name>
        <dbReference type="ChEBI" id="CHEBI:48828"/>
    </ligand>
</feature>
<feature type="binding site" evidence="2">
    <location>
        <position position="179"/>
    </location>
    <ligand>
        <name>Co(2+)</name>
        <dbReference type="ChEBI" id="CHEBI:48828"/>
    </ligand>
</feature>
<dbReference type="GO" id="GO:0046872">
    <property type="term" value="F:metal ion binding"/>
    <property type="evidence" value="ECO:0007669"/>
    <property type="project" value="UniProtKB-KW"/>
</dbReference>
<dbReference type="GO" id="GO:0019251">
    <property type="term" value="P:anaerobic cobalamin biosynthetic process"/>
    <property type="evidence" value="ECO:0007669"/>
    <property type="project" value="InterPro"/>
</dbReference>
<feature type="active site" description="Proton acceptor" evidence="1">
    <location>
        <position position="148"/>
    </location>
</feature>
<evidence type="ECO:0000256" key="2">
    <source>
        <dbReference type="PIRSR" id="PIRSR033579-3"/>
    </source>
</evidence>
<name>A0A6N2RUF0_9FIRM</name>
<evidence type="ECO:0000256" key="1">
    <source>
        <dbReference type="PIRSR" id="PIRSR033579-1"/>
    </source>
</evidence>
<feature type="binding site" evidence="2">
    <location>
        <position position="225"/>
    </location>
    <ligand>
        <name>Co(2+)</name>
        <dbReference type="ChEBI" id="CHEBI:48828"/>
    </ligand>
</feature>
<dbReference type="PIRSF" id="PIRSF033579">
    <property type="entry name" value="Anaer_Co_chel"/>
    <property type="match status" value="1"/>
</dbReference>
<dbReference type="RefSeq" id="WP_156353072.1">
    <property type="nucleotide sequence ID" value="NZ_CACRST010000009.1"/>
</dbReference>
<dbReference type="AlphaFoldDB" id="A0A6N2RUF0"/>
<gene>
    <name evidence="3" type="primary">cbiK_2</name>
    <name evidence="3" type="ORF">BGLFYP119_00835</name>
</gene>
<dbReference type="CDD" id="cd03412">
    <property type="entry name" value="CbiK_N"/>
    <property type="match status" value="1"/>
</dbReference>
<protein>
    <submittedName>
        <fullName evidence="3">Sirohydrochlorin cobaltochelatase</fullName>
        <ecNumber evidence="3">4.99.1.3</ecNumber>
    </submittedName>
</protein>
<proteinExistence type="predicted"/>
<dbReference type="EC" id="4.99.1.3" evidence="3"/>
<keyword evidence="2" id="KW-0479">Metal-binding</keyword>
<dbReference type="Pfam" id="PF06180">
    <property type="entry name" value="CbiK"/>
    <property type="match status" value="1"/>
</dbReference>